<feature type="domain" description="GGDEF" evidence="2">
    <location>
        <begin position="676"/>
        <end position="810"/>
    </location>
</feature>
<dbReference type="InterPro" id="IPR043128">
    <property type="entry name" value="Rev_trsase/Diguanyl_cyclase"/>
</dbReference>
<organism evidence="3 4">
    <name type="scientific">Clostridium cylindrosporum DSM 605</name>
    <dbReference type="NCBI Taxonomy" id="1121307"/>
    <lineage>
        <taxon>Bacteria</taxon>
        <taxon>Bacillati</taxon>
        <taxon>Bacillota</taxon>
        <taxon>Clostridia</taxon>
        <taxon>Eubacteriales</taxon>
        <taxon>Clostridiaceae</taxon>
        <taxon>Clostridium</taxon>
    </lineage>
</organism>
<dbReference type="OrthoDB" id="9810305at2"/>
<dbReference type="SUPFAM" id="SSF55073">
    <property type="entry name" value="Nucleotide cyclase"/>
    <property type="match status" value="1"/>
</dbReference>
<keyword evidence="1" id="KW-0812">Transmembrane</keyword>
<dbReference type="NCBIfam" id="TIGR00254">
    <property type="entry name" value="GGDEF"/>
    <property type="match status" value="1"/>
</dbReference>
<keyword evidence="1" id="KW-0472">Membrane</keyword>
<dbReference type="EMBL" id="LFVU01000004">
    <property type="protein sequence ID" value="KMT22854.1"/>
    <property type="molecule type" value="Genomic_DNA"/>
</dbReference>
<feature type="transmembrane region" description="Helical" evidence="1">
    <location>
        <begin position="501"/>
        <end position="523"/>
    </location>
</feature>
<dbReference type="PANTHER" id="PTHR44757">
    <property type="entry name" value="DIGUANYLATE CYCLASE DGCP"/>
    <property type="match status" value="1"/>
</dbReference>
<keyword evidence="4" id="KW-1185">Reference proteome</keyword>
<dbReference type="InterPro" id="IPR029787">
    <property type="entry name" value="Nucleotide_cyclase"/>
</dbReference>
<dbReference type="PROSITE" id="PS50887">
    <property type="entry name" value="GGDEF"/>
    <property type="match status" value="1"/>
</dbReference>
<dbReference type="InterPro" id="IPR000160">
    <property type="entry name" value="GGDEF_dom"/>
</dbReference>
<dbReference type="STRING" id="1121307.CLCY_5c00930"/>
<accession>A0A0J8DF14</accession>
<dbReference type="Proteomes" id="UP000036756">
    <property type="component" value="Unassembled WGS sequence"/>
</dbReference>
<dbReference type="Gene3D" id="3.40.190.10">
    <property type="entry name" value="Periplasmic binding protein-like II"/>
    <property type="match status" value="4"/>
</dbReference>
<sequence>MKRTLAILLGLVMLFIFSINVVQADIKEISSSDSKYIEDISKDKIIVGTVSEWNYREVKGRSYGYDSPFIDYLREELNLNVKVISVPVEKSLDILYKGKVDFLLGTPINEEVNKNTRYVDYKHLGSFLCVARKDSKITPQNINKSIIGALNGPITKNIISKRFKNIKYYNGRKEVLDAIEKKEVDLGLLEYHRRQELIGRENLKIVYNIDSLAFKLGAATTNKKYFKLVDIVNKDFNKFPTYSRIYEHNNINYKENLKLRFQEFLTKEEKEYIKKTKEVTLNTSYDIYPIFFREGSKEKGIVHEIGEMLEDFTGIKVLYSDNLNEKTDMKIDTSPLDIEEENKEKIYSSPLIMVGKQDGNRYEYFHSLPNYKVASLSRYKLDKINYYMKSNVIEYKNQDELLDAFNNSQIDYMIVDDDTFEYMVTKESKDNIRKINRIDAYIDFYVNLENSDKVLRSIMKKVIHTYLVESMGNSSDAQKIQGKFQDNYISIIDKTKEKYDLGIKVAIILMLICFLLIFLVAIANKRNSKIKRKLEYVLKKDPRIDVITIRLDTGEVTSDTQFRLLEDMDISNFSRYLKVINITEEEYRSIYEKARSTGKFEIEYSAYVDGLKKYFREYAQIESDGEVTSIVLDISDDINKRKTLNKKLNLDKLTGLYNRNCYENKIEELIKMDSDVYGALAFIDVNNFKYYNDTFGHNEGDRILIEIANILKSLVDGSTVVFRISGDEFGFYKHGISSDEELEKLKCMLSDKLTIEKYIGLKTVTVCCSIGVSLYNFHSRSIGELFKFADKAMYVSKKRKGEGSIVTILPSKYKGEVSLDLNNNI</sequence>
<keyword evidence="1" id="KW-1133">Transmembrane helix</keyword>
<evidence type="ECO:0000313" key="4">
    <source>
        <dbReference type="Proteomes" id="UP000036756"/>
    </source>
</evidence>
<dbReference type="Gene3D" id="3.30.70.270">
    <property type="match status" value="1"/>
</dbReference>
<proteinExistence type="predicted"/>
<dbReference type="SMART" id="SM00267">
    <property type="entry name" value="GGDEF"/>
    <property type="match status" value="1"/>
</dbReference>
<comment type="caution">
    <text evidence="3">The sequence shown here is derived from an EMBL/GenBank/DDBJ whole genome shotgun (WGS) entry which is preliminary data.</text>
</comment>
<reference evidence="3 4" key="1">
    <citation type="submission" date="2015-06" db="EMBL/GenBank/DDBJ databases">
        <title>Draft genome sequence of the purine-degrading Clostridium cylindrosporum HC-1 (DSM 605).</title>
        <authorList>
            <person name="Poehlein A."/>
            <person name="Schiel-Bengelsdorf B."/>
            <person name="Bengelsdorf F."/>
            <person name="Daniel R."/>
            <person name="Duerre P."/>
        </authorList>
    </citation>
    <scope>NUCLEOTIDE SEQUENCE [LARGE SCALE GENOMIC DNA]</scope>
    <source>
        <strain evidence="3 4">DSM 605</strain>
    </source>
</reference>
<gene>
    <name evidence="3" type="ORF">CLCY_5c00930</name>
</gene>
<protein>
    <recommendedName>
        <fullName evidence="2">GGDEF domain-containing protein</fullName>
    </recommendedName>
</protein>
<name>A0A0J8DF14_CLOCY</name>
<dbReference type="SUPFAM" id="SSF53850">
    <property type="entry name" value="Periplasmic binding protein-like II"/>
    <property type="match status" value="2"/>
</dbReference>
<dbReference type="RefSeq" id="WP_048569587.1">
    <property type="nucleotide sequence ID" value="NZ_LFVU01000004.1"/>
</dbReference>
<evidence type="ECO:0000259" key="2">
    <source>
        <dbReference type="PROSITE" id="PS50887"/>
    </source>
</evidence>
<evidence type="ECO:0000313" key="3">
    <source>
        <dbReference type="EMBL" id="KMT22854.1"/>
    </source>
</evidence>
<dbReference type="CDD" id="cd01949">
    <property type="entry name" value="GGDEF"/>
    <property type="match status" value="1"/>
</dbReference>
<dbReference type="Pfam" id="PF00990">
    <property type="entry name" value="GGDEF"/>
    <property type="match status" value="1"/>
</dbReference>
<dbReference type="PATRIC" id="fig|1121307.3.peg.2027"/>
<dbReference type="PANTHER" id="PTHR44757:SF2">
    <property type="entry name" value="BIOFILM ARCHITECTURE MAINTENANCE PROTEIN MBAA"/>
    <property type="match status" value="1"/>
</dbReference>
<dbReference type="AlphaFoldDB" id="A0A0J8DF14"/>
<evidence type="ECO:0000256" key="1">
    <source>
        <dbReference type="SAM" id="Phobius"/>
    </source>
</evidence>
<dbReference type="InterPro" id="IPR052155">
    <property type="entry name" value="Biofilm_reg_signaling"/>
</dbReference>